<gene>
    <name evidence="1" type="ORF">N3K66_007484</name>
</gene>
<keyword evidence="2" id="KW-1185">Reference proteome</keyword>
<evidence type="ECO:0000313" key="2">
    <source>
        <dbReference type="Proteomes" id="UP001163324"/>
    </source>
</evidence>
<evidence type="ECO:0000313" key="1">
    <source>
        <dbReference type="EMBL" id="KAI9897628.1"/>
    </source>
</evidence>
<sequence>MESESAALTMDVPVTHLPSTSTSGGGKKNNWSSSLPLPKKPPASASPAAAAATSAARSADAFLQRLTRCVSTRAGADTTLMAVCYAARLSSASLEHLGRAFTQQNARDLIALALKLPPQASVRFAQNPVYSPLVSFALRLAARLKNLAAVIADVRGFNRLFGLLGLYMLGRRMVVEQEDKKKDKKDQKSAFDRALAVAQLVALVSFQATENVAFLAAKRVLPVRPALQLRLARWSVRSWASYVFMELGRLLLERHRALEEKGGRKARATLEWELGWQRDFFRNLAWAPLTLHWSVDDGPLNDFAIGALAMWPAAGSMRDLWRANA</sequence>
<protein>
    <submittedName>
        <fullName evidence="1">Uncharacterized protein</fullName>
    </submittedName>
</protein>
<proteinExistence type="predicted"/>
<accession>A0ACC0UU71</accession>
<comment type="caution">
    <text evidence="1">The sequence shown here is derived from an EMBL/GenBank/DDBJ whole genome shotgun (WGS) entry which is preliminary data.</text>
</comment>
<organism evidence="1 2">
    <name type="scientific">Trichothecium roseum</name>
    <dbReference type="NCBI Taxonomy" id="47278"/>
    <lineage>
        <taxon>Eukaryota</taxon>
        <taxon>Fungi</taxon>
        <taxon>Dikarya</taxon>
        <taxon>Ascomycota</taxon>
        <taxon>Pezizomycotina</taxon>
        <taxon>Sordariomycetes</taxon>
        <taxon>Hypocreomycetidae</taxon>
        <taxon>Hypocreales</taxon>
        <taxon>Hypocreales incertae sedis</taxon>
        <taxon>Trichothecium</taxon>
    </lineage>
</organism>
<dbReference type="EMBL" id="CM047946">
    <property type="protein sequence ID" value="KAI9897628.1"/>
    <property type="molecule type" value="Genomic_DNA"/>
</dbReference>
<reference evidence="1" key="1">
    <citation type="submission" date="2022-10" db="EMBL/GenBank/DDBJ databases">
        <title>Complete Genome of Trichothecium roseum strain YXFP-22015, a Plant Pathogen Isolated from Citrus.</title>
        <authorList>
            <person name="Wang Y."/>
            <person name="Zhu L."/>
        </authorList>
    </citation>
    <scope>NUCLEOTIDE SEQUENCE</scope>
    <source>
        <strain evidence="1">YXFP-22015</strain>
    </source>
</reference>
<dbReference type="Proteomes" id="UP001163324">
    <property type="component" value="Chromosome 7"/>
</dbReference>
<name>A0ACC0UU71_9HYPO</name>